<keyword evidence="2" id="KW-1185">Reference proteome</keyword>
<proteinExistence type="predicted"/>
<comment type="caution">
    <text evidence="1">The sequence shown here is derived from an EMBL/GenBank/DDBJ whole genome shotgun (WGS) entry which is preliminary data.</text>
</comment>
<sequence length="59" mass="6611">MNASTGAYTDCFKLAYPVCARCPRDQVAEAYRAAEAHKVSGSMVIPRFSFSKDLRRLRP</sequence>
<reference evidence="1 2" key="1">
    <citation type="submission" date="2016-10" db="EMBL/GenBank/DDBJ databases">
        <authorList>
            <person name="Varghese N."/>
            <person name="Submissions S."/>
        </authorList>
    </citation>
    <scope>NUCLEOTIDE SEQUENCE [LARGE SCALE GENOMIC DNA]</scope>
    <source>
        <strain evidence="1 2">CGMCC 1.6497</strain>
    </source>
</reference>
<accession>A0A1H0G0I4</accession>
<gene>
    <name evidence="1" type="ORF">SAMN04488061_0011</name>
</gene>
<protein>
    <submittedName>
        <fullName evidence="1">Uncharacterized protein</fullName>
    </submittedName>
</protein>
<organism evidence="1 2">
    <name type="scientific">Filomicrobium insigne</name>
    <dbReference type="NCBI Taxonomy" id="418854"/>
    <lineage>
        <taxon>Bacteria</taxon>
        <taxon>Pseudomonadati</taxon>
        <taxon>Pseudomonadota</taxon>
        <taxon>Alphaproteobacteria</taxon>
        <taxon>Hyphomicrobiales</taxon>
        <taxon>Hyphomicrobiaceae</taxon>
        <taxon>Filomicrobium</taxon>
    </lineage>
</organism>
<evidence type="ECO:0000313" key="2">
    <source>
        <dbReference type="Proteomes" id="UP000198795"/>
    </source>
</evidence>
<name>A0A1H0G0I4_9HYPH</name>
<evidence type="ECO:0000313" key="1">
    <source>
        <dbReference type="EMBL" id="SDO00438.1"/>
    </source>
</evidence>
<dbReference type="Proteomes" id="UP000198795">
    <property type="component" value="Unassembled WGS sequence"/>
</dbReference>
<dbReference type="EMBL" id="FNJC01000001">
    <property type="protein sequence ID" value="SDO00438.1"/>
    <property type="molecule type" value="Genomic_DNA"/>
</dbReference>